<evidence type="ECO:0000313" key="2">
    <source>
        <dbReference type="WBParaSite" id="RSKR_0000893600.1"/>
    </source>
</evidence>
<dbReference type="WBParaSite" id="RSKR_0000893600.1">
    <property type="protein sequence ID" value="RSKR_0000893600.1"/>
    <property type="gene ID" value="RSKR_0000893600"/>
</dbReference>
<dbReference type="Proteomes" id="UP000095286">
    <property type="component" value="Unplaced"/>
</dbReference>
<organism evidence="1 2">
    <name type="scientific">Rhabditophanes sp. KR3021</name>
    <dbReference type="NCBI Taxonomy" id="114890"/>
    <lineage>
        <taxon>Eukaryota</taxon>
        <taxon>Metazoa</taxon>
        <taxon>Ecdysozoa</taxon>
        <taxon>Nematoda</taxon>
        <taxon>Chromadorea</taxon>
        <taxon>Rhabditida</taxon>
        <taxon>Tylenchina</taxon>
        <taxon>Panagrolaimomorpha</taxon>
        <taxon>Strongyloidoidea</taxon>
        <taxon>Alloionematidae</taxon>
        <taxon>Rhabditophanes</taxon>
    </lineage>
</organism>
<accession>A0AC35UAH3</accession>
<evidence type="ECO:0000313" key="1">
    <source>
        <dbReference type="Proteomes" id="UP000095286"/>
    </source>
</evidence>
<protein>
    <submittedName>
        <fullName evidence="2">Alpha-mannosidase</fullName>
    </submittedName>
</protein>
<sequence>MLHVYQNFTFNKTREQSRLGYYDVKYTAEEVRENPKLDVIIIPHSHTDPGWKSTFEEHYHRDVHQILGNMESYLRSHERMKFIYAEMSFFEMHWSKLSDGSRKQLKEYLTSGQFEIVTGAWVQTDEANSHYFAMIMQLIEGHEFLTNHLQYIPKNHWAIDPFGLSPTMAYFMKEAGFDNAVIGRVHYQIKQLFAQNKLFEFKWANLFDSSGKDDIFTHVLPLTSYMFYESCSVDPTVCCSLDFMRLSKYGCNSGINPVRVTEHNLRKQSLVAADAFRKRGLLMNNSATFIPMGYDFAWDTIMEWSDQYDNYVQIFDYINNDKDLNMNIRFGTLQDYFETVHRNQKMYNKKTQSITGDFFTYSDEGQDYWSGYYTSRPFFKRFDRILQHHIRAGDILFSHLLINKIDVSSIDYNLLVEARRSMSLFQHHDGITGTSNHHVMEDYRDKLVKAVQNCYTVIEESIKKGLNLTFDIKLTKKVLDGDKIIQNEPLQNDVNGIVLFNPLASDRSEIICILMGNEINTVKDVRLDEQELHPHIVFINGVLAKSGNYYLCFKINLGPLEVKMYELRKHCGVGLVGDFVANTYFENKYDDIGEFVFKAGKNEVEFSKETGLPIKINSTPLNVEFKCYGTTYEFKHTSGAYLFRPNGTATSIASGPAQFAISKGKLLTRVVRKSHGSINLMQKYEIYADKDGIYLENIIDITNKTEIEVIMHLATDIKSGSTFYTDLNAYQMIKRKRLDSLPIQGNYYPMPSTILIEDTKQRLTVIGNQPLGASSLENGAIEIMLDRKLEKDDDRGLDEPMTDSLQTRSQFVLLLEEGSFEVENKNKLAGHWTKKAFSVLNEIYYPVTAANFKGDSSTAKWQNIISLPLPKDYHLVALRSMLAKETYHDSNCNDVPILRKSSNQIALIIKRTRLADDAKEPIEKVDITTYFDPSLYVKIEATSLTLLHTLSQTSTAHFSEMDTKTFKLTISNM</sequence>
<reference evidence="2" key="1">
    <citation type="submission" date="2016-11" db="UniProtKB">
        <authorList>
            <consortium name="WormBaseParasite"/>
        </authorList>
    </citation>
    <scope>IDENTIFICATION</scope>
    <source>
        <strain evidence="2">KR3021</strain>
    </source>
</reference>
<name>A0AC35UAH3_9BILA</name>
<proteinExistence type="predicted"/>